<protein>
    <submittedName>
        <fullName evidence="3">Transcriptional regulator, XRE family</fullName>
    </submittedName>
</protein>
<dbReference type="SMART" id="SM00530">
    <property type="entry name" value="HTH_XRE"/>
    <property type="match status" value="1"/>
</dbReference>
<dbReference type="CDD" id="cd00093">
    <property type="entry name" value="HTH_XRE"/>
    <property type="match status" value="1"/>
</dbReference>
<gene>
    <name evidence="3" type="ORF">SAMN05216218_101446</name>
</gene>
<dbReference type="SUPFAM" id="SSF47413">
    <property type="entry name" value="lambda repressor-like DNA-binding domains"/>
    <property type="match status" value="1"/>
</dbReference>
<organism evidence="3 4">
    <name type="scientific">Halorientalis regularis</name>
    <dbReference type="NCBI Taxonomy" id="660518"/>
    <lineage>
        <taxon>Archaea</taxon>
        <taxon>Methanobacteriati</taxon>
        <taxon>Methanobacteriota</taxon>
        <taxon>Stenosarchaea group</taxon>
        <taxon>Halobacteria</taxon>
        <taxon>Halobacteriales</taxon>
        <taxon>Haloarculaceae</taxon>
        <taxon>Halorientalis</taxon>
    </lineage>
</organism>
<sequence length="187" mass="19351">MVQCEMCGADTASPNTVKVEGAELDVCDDCADFGTEVRTESSSSSSTKYSTSGSSGSDSVSSGSSGGSSSGTSASSGGGGGGGGRRRDMFDEMDEVAQDYDQRIRQARENAGLNQEELANQLNEKASLIRKLELGDTLPSDSVQQKLESELDIVLTEGGGSADDTEWSGGSSDGEYTLGDVVQRKDS</sequence>
<dbReference type="Pfam" id="PF26602">
    <property type="entry name" value="HVO_2718_N"/>
    <property type="match status" value="1"/>
</dbReference>
<feature type="compositionally biased region" description="Low complexity" evidence="1">
    <location>
        <begin position="41"/>
        <end position="63"/>
    </location>
</feature>
<dbReference type="PROSITE" id="PS50943">
    <property type="entry name" value="HTH_CROC1"/>
    <property type="match status" value="1"/>
</dbReference>
<feature type="domain" description="HTH cro/C1-type" evidence="2">
    <location>
        <begin position="104"/>
        <end position="155"/>
    </location>
</feature>
<keyword evidence="4" id="KW-1185">Reference proteome</keyword>
<reference evidence="4" key="1">
    <citation type="submission" date="2016-10" db="EMBL/GenBank/DDBJ databases">
        <authorList>
            <person name="Varghese N."/>
            <person name="Submissions S."/>
        </authorList>
    </citation>
    <scope>NUCLEOTIDE SEQUENCE [LARGE SCALE GENOMIC DNA]</scope>
    <source>
        <strain evidence="4">IBRC-M 10760</strain>
    </source>
</reference>
<feature type="region of interest" description="Disordered" evidence="1">
    <location>
        <begin position="35"/>
        <end position="100"/>
    </location>
</feature>
<dbReference type="GO" id="GO:0003677">
    <property type="term" value="F:DNA binding"/>
    <property type="evidence" value="ECO:0007669"/>
    <property type="project" value="InterPro"/>
</dbReference>
<dbReference type="EMBL" id="FNBK01000001">
    <property type="protein sequence ID" value="SDE81838.1"/>
    <property type="molecule type" value="Genomic_DNA"/>
</dbReference>
<proteinExistence type="predicted"/>
<accession>A0A1G7G140</accession>
<evidence type="ECO:0000313" key="3">
    <source>
        <dbReference type="EMBL" id="SDE81838.1"/>
    </source>
</evidence>
<dbReference type="InterPro" id="IPR001387">
    <property type="entry name" value="Cro/C1-type_HTH"/>
</dbReference>
<evidence type="ECO:0000313" key="4">
    <source>
        <dbReference type="Proteomes" id="UP000199076"/>
    </source>
</evidence>
<dbReference type="Pfam" id="PF01381">
    <property type="entry name" value="HTH_3"/>
    <property type="match status" value="1"/>
</dbReference>
<dbReference type="RefSeq" id="WP_092687382.1">
    <property type="nucleotide sequence ID" value="NZ_FNBK01000001.1"/>
</dbReference>
<dbReference type="InterPro" id="IPR010982">
    <property type="entry name" value="Lambda_DNA-bd_dom_sf"/>
</dbReference>
<feature type="region of interest" description="Disordered" evidence="1">
    <location>
        <begin position="157"/>
        <end position="187"/>
    </location>
</feature>
<dbReference type="InterPro" id="IPR004451">
    <property type="entry name" value="MJ0586"/>
</dbReference>
<dbReference type="AlphaFoldDB" id="A0A1G7G140"/>
<dbReference type="NCBIfam" id="TIGR00270">
    <property type="entry name" value="multiprotein bridging factor aMBF1"/>
    <property type="match status" value="1"/>
</dbReference>
<dbReference type="InterPro" id="IPR058562">
    <property type="entry name" value="MJ0586_N"/>
</dbReference>
<evidence type="ECO:0000259" key="2">
    <source>
        <dbReference type="PROSITE" id="PS50943"/>
    </source>
</evidence>
<dbReference type="Proteomes" id="UP000199076">
    <property type="component" value="Unassembled WGS sequence"/>
</dbReference>
<dbReference type="Gene3D" id="1.10.260.40">
    <property type="entry name" value="lambda repressor-like DNA-binding domains"/>
    <property type="match status" value="1"/>
</dbReference>
<dbReference type="STRING" id="660518.SAMN05216218_101446"/>
<feature type="region of interest" description="Disordered" evidence="1">
    <location>
        <begin position="1"/>
        <end position="21"/>
    </location>
</feature>
<evidence type="ECO:0000256" key="1">
    <source>
        <dbReference type="SAM" id="MobiDB-lite"/>
    </source>
</evidence>
<name>A0A1G7G140_9EURY</name>
<dbReference type="OrthoDB" id="11138at2157"/>